<protein>
    <submittedName>
        <fullName evidence="7">Helicase conserved C-terminal domain-containing protein</fullName>
    </submittedName>
</protein>
<dbReference type="InterPro" id="IPR001650">
    <property type="entry name" value="Helicase_C-like"/>
</dbReference>
<evidence type="ECO:0000256" key="2">
    <source>
        <dbReference type="ARBA" id="ARBA00022801"/>
    </source>
</evidence>
<evidence type="ECO:0000256" key="1">
    <source>
        <dbReference type="ARBA" id="ARBA00022741"/>
    </source>
</evidence>
<dbReference type="Pfam" id="PF00271">
    <property type="entry name" value="Helicase_C"/>
    <property type="match status" value="1"/>
</dbReference>
<dbReference type="InterPro" id="IPR050474">
    <property type="entry name" value="Hel308_SKI2-like"/>
</dbReference>
<feature type="domain" description="Helicase ATP-binding" evidence="5">
    <location>
        <begin position="121"/>
        <end position="253"/>
    </location>
</feature>
<dbReference type="PROSITE" id="PS51194">
    <property type="entry name" value="HELICASE_CTER"/>
    <property type="match status" value="1"/>
</dbReference>
<evidence type="ECO:0000259" key="5">
    <source>
        <dbReference type="PROSITE" id="PS51192"/>
    </source>
</evidence>
<dbReference type="SMART" id="SM00490">
    <property type="entry name" value="HELICc"/>
    <property type="match status" value="1"/>
</dbReference>
<dbReference type="GO" id="GO:0005524">
    <property type="term" value="F:ATP binding"/>
    <property type="evidence" value="ECO:0007669"/>
    <property type="project" value="UniProtKB-KW"/>
</dbReference>
<evidence type="ECO:0000313" key="8">
    <source>
        <dbReference type="Proteomes" id="UP000199181"/>
    </source>
</evidence>
<evidence type="ECO:0000313" key="7">
    <source>
        <dbReference type="EMBL" id="SEU19615.1"/>
    </source>
</evidence>
<dbReference type="PANTHER" id="PTHR47961">
    <property type="entry name" value="DNA POLYMERASE THETA, PUTATIVE (AFU_ORTHOLOGUE AFUA_1G05260)-RELATED"/>
    <property type="match status" value="1"/>
</dbReference>
<dbReference type="SMART" id="SM00487">
    <property type="entry name" value="DEXDc"/>
    <property type="match status" value="1"/>
</dbReference>
<dbReference type="RefSeq" id="WP_093522565.1">
    <property type="nucleotide sequence ID" value="NZ_FOIJ01000009.1"/>
</dbReference>
<name>A0A1I0K6Y8_9BACT</name>
<dbReference type="Proteomes" id="UP000199181">
    <property type="component" value="Unassembled WGS sequence"/>
</dbReference>
<keyword evidence="3 7" id="KW-0347">Helicase</keyword>
<keyword evidence="2" id="KW-0378">Hydrolase</keyword>
<proteinExistence type="predicted"/>
<dbReference type="SUPFAM" id="SSF52540">
    <property type="entry name" value="P-loop containing nucleoside triphosphate hydrolases"/>
    <property type="match status" value="2"/>
</dbReference>
<keyword evidence="1" id="KW-0547">Nucleotide-binding</keyword>
<dbReference type="InterPro" id="IPR011545">
    <property type="entry name" value="DEAD/DEAH_box_helicase_dom"/>
</dbReference>
<evidence type="ECO:0000256" key="3">
    <source>
        <dbReference type="ARBA" id="ARBA00022806"/>
    </source>
</evidence>
<dbReference type="Gene3D" id="3.40.50.300">
    <property type="entry name" value="P-loop containing nucleotide triphosphate hydrolases"/>
    <property type="match status" value="2"/>
</dbReference>
<accession>A0A1I0K6Y8</accession>
<dbReference type="AlphaFoldDB" id="A0A1I0K6Y8"/>
<dbReference type="InterPro" id="IPR014001">
    <property type="entry name" value="Helicase_ATP-bd"/>
</dbReference>
<dbReference type="InterPro" id="IPR027417">
    <property type="entry name" value="P-loop_NTPase"/>
</dbReference>
<dbReference type="Pfam" id="PF00270">
    <property type="entry name" value="DEAD"/>
    <property type="match status" value="1"/>
</dbReference>
<sequence length="727" mass="81982">MAIALSSAEWEAFVARLADPDAVRRDPFGLARDLCAAVNAHGGAAEEFPTDVQELVIRAREHREAFGPAAAVIDGLVRERGLFPYLEGVPLGTADRIAYELHRPFDLDDSTVFHRLQAHVYHLLLNGANVAVSAPTSFGKSLVIDAVIAEGRHARVAIIVPTIALIDETRRRLAHRFGTQYKIVTHADQEPTERTIYVLTPERVPQAIGIEEVTFFAIDEFYKLDPRLEPERSEALNEALYRLHRRRAQFYLLGPNIDRIPAAFTTGYECTFVSTSFATVATEIVRVVAVPGQEQDHLVRLVGERTALREPMLVYCRSPESARTVARALARALQRPVRGELVPAAEWVGEAYHREWSFVEALTAGIGLHHGRMPRALQQFVTGEFNAGRLDVLVCTSTLIEGVNTTAKNVVIYDHFVGNRPLEYFTFHNIKGRAGRMMRHFVGRVYLFRNEPANNTLEVDIPVATQAESASDALLLQLDNEDLSDTARGRLDRYYDQELLPMWVLKENRGIDPDAQLRLAAHLRDNAQALWPQLKWRAPTPNRDELAAVCDLLWEFLLPERQRPRGALSSAQLRLRVARFAAEHDVRKLIDAEIENQSERGMERDPDAAVEDTLDFLRNWATYHFPRLLMALSRIQEAVFSELQLPPGDYRALATQCENYFLPHGIAALDEYGIPLQVGRRLIEPLGGAEAVQRLDEVLAQLRTLKLDSVPLTRFERDLVERALQQL</sequence>
<gene>
    <name evidence="7" type="ORF">SAMN05443639_109227</name>
</gene>
<feature type="domain" description="Helicase C-terminal" evidence="6">
    <location>
        <begin position="293"/>
        <end position="482"/>
    </location>
</feature>
<reference evidence="8" key="1">
    <citation type="submission" date="2016-10" db="EMBL/GenBank/DDBJ databases">
        <authorList>
            <person name="Varghese N."/>
            <person name="Submissions S."/>
        </authorList>
    </citation>
    <scope>NUCLEOTIDE SEQUENCE [LARGE SCALE GENOMIC DNA]</scope>
    <source>
        <strain evidence="8">DSM 16858</strain>
    </source>
</reference>
<organism evidence="7 8">
    <name type="scientific">Stigmatella erecta</name>
    <dbReference type="NCBI Taxonomy" id="83460"/>
    <lineage>
        <taxon>Bacteria</taxon>
        <taxon>Pseudomonadati</taxon>
        <taxon>Myxococcota</taxon>
        <taxon>Myxococcia</taxon>
        <taxon>Myxococcales</taxon>
        <taxon>Cystobacterineae</taxon>
        <taxon>Archangiaceae</taxon>
        <taxon>Stigmatella</taxon>
    </lineage>
</organism>
<keyword evidence="8" id="KW-1185">Reference proteome</keyword>
<dbReference type="GO" id="GO:0004386">
    <property type="term" value="F:helicase activity"/>
    <property type="evidence" value="ECO:0007669"/>
    <property type="project" value="UniProtKB-KW"/>
</dbReference>
<evidence type="ECO:0000259" key="6">
    <source>
        <dbReference type="PROSITE" id="PS51194"/>
    </source>
</evidence>
<evidence type="ECO:0000256" key="4">
    <source>
        <dbReference type="ARBA" id="ARBA00022840"/>
    </source>
</evidence>
<dbReference type="PROSITE" id="PS51192">
    <property type="entry name" value="HELICASE_ATP_BIND_1"/>
    <property type="match status" value="1"/>
</dbReference>
<dbReference type="GO" id="GO:0003676">
    <property type="term" value="F:nucleic acid binding"/>
    <property type="evidence" value="ECO:0007669"/>
    <property type="project" value="InterPro"/>
</dbReference>
<dbReference type="PANTHER" id="PTHR47961:SF6">
    <property type="entry name" value="DNA-DIRECTED DNA POLYMERASE"/>
    <property type="match status" value="1"/>
</dbReference>
<dbReference type="EMBL" id="FOIJ01000009">
    <property type="protein sequence ID" value="SEU19615.1"/>
    <property type="molecule type" value="Genomic_DNA"/>
</dbReference>
<keyword evidence="4" id="KW-0067">ATP-binding</keyword>
<dbReference type="GO" id="GO:0016787">
    <property type="term" value="F:hydrolase activity"/>
    <property type="evidence" value="ECO:0007669"/>
    <property type="project" value="UniProtKB-KW"/>
</dbReference>